<feature type="region of interest" description="Disordered" evidence="8">
    <location>
        <begin position="57"/>
        <end position="115"/>
    </location>
</feature>
<dbReference type="InterPro" id="IPR013088">
    <property type="entry name" value="Znf_NHR/GATA"/>
</dbReference>
<dbReference type="AlphaFoldDB" id="A0A812CT13"/>
<dbReference type="PROSITE" id="PS50114">
    <property type="entry name" value="GATA_ZN_FINGER_2"/>
    <property type="match status" value="1"/>
</dbReference>
<evidence type="ECO:0000256" key="2">
    <source>
        <dbReference type="ARBA" id="ARBA00014943"/>
    </source>
</evidence>
<evidence type="ECO:0000313" key="11">
    <source>
        <dbReference type="Proteomes" id="UP000597762"/>
    </source>
</evidence>
<dbReference type="Pfam" id="PF00320">
    <property type="entry name" value="GATA"/>
    <property type="match status" value="1"/>
</dbReference>
<evidence type="ECO:0000256" key="1">
    <source>
        <dbReference type="ARBA" id="ARBA00004123"/>
    </source>
</evidence>
<reference evidence="10" key="1">
    <citation type="submission" date="2021-01" db="EMBL/GenBank/DDBJ databases">
        <authorList>
            <person name="Li R."/>
            <person name="Bekaert M."/>
        </authorList>
    </citation>
    <scope>NUCLEOTIDE SEQUENCE</scope>
    <source>
        <strain evidence="10">Farmed</strain>
    </source>
</reference>
<feature type="domain" description="GATA-type" evidence="9">
    <location>
        <begin position="22"/>
        <end position="54"/>
    </location>
</feature>
<keyword evidence="4 7" id="KW-0863">Zinc-finger</keyword>
<evidence type="ECO:0000256" key="7">
    <source>
        <dbReference type="PROSITE-ProRule" id="PRU00094"/>
    </source>
</evidence>
<accession>A0A812CT13</accession>
<organism evidence="10 11">
    <name type="scientific">Acanthosepion pharaonis</name>
    <name type="common">Pharaoh cuttlefish</name>
    <name type="synonym">Sepia pharaonis</name>
    <dbReference type="NCBI Taxonomy" id="158019"/>
    <lineage>
        <taxon>Eukaryota</taxon>
        <taxon>Metazoa</taxon>
        <taxon>Spiralia</taxon>
        <taxon>Lophotrochozoa</taxon>
        <taxon>Mollusca</taxon>
        <taxon>Cephalopoda</taxon>
        <taxon>Coleoidea</taxon>
        <taxon>Decapodiformes</taxon>
        <taxon>Sepiida</taxon>
        <taxon>Sepiina</taxon>
        <taxon>Sepiidae</taxon>
        <taxon>Acanthosepion</taxon>
    </lineage>
</organism>
<feature type="compositionally biased region" description="Basic and acidic residues" evidence="8">
    <location>
        <begin position="269"/>
        <end position="290"/>
    </location>
</feature>
<dbReference type="Gene3D" id="3.30.50.10">
    <property type="entry name" value="Erythroid Transcription Factor GATA-1, subunit A"/>
    <property type="match status" value="1"/>
</dbReference>
<dbReference type="GO" id="GO:0006325">
    <property type="term" value="P:chromatin organization"/>
    <property type="evidence" value="ECO:0007669"/>
    <property type="project" value="TreeGrafter"/>
</dbReference>
<dbReference type="GO" id="GO:0006355">
    <property type="term" value="P:regulation of DNA-templated transcription"/>
    <property type="evidence" value="ECO:0007669"/>
    <property type="project" value="InterPro"/>
</dbReference>
<dbReference type="EMBL" id="CAHIKZ030002001">
    <property type="protein sequence ID" value="CAE1279011.1"/>
    <property type="molecule type" value="Genomic_DNA"/>
</dbReference>
<evidence type="ECO:0000313" key="10">
    <source>
        <dbReference type="EMBL" id="CAE1279011.1"/>
    </source>
</evidence>
<dbReference type="SMART" id="SM00401">
    <property type="entry name" value="ZnF_GATA"/>
    <property type="match status" value="1"/>
</dbReference>
<sequence length="290" mass="32078">MICLGISNQKIINMPFGIKPVCSSCKSTSSTMWRKSNQGEILCNSCGVKLQQAGAKEKADGSGTGGNSSKNGGSTNSSNSAGPVLRKSSRIRPNKNRIQTTSKSIGTKGKSRRNIFKKTQPLKAPTAVSTVVTGESVYYNGIYYQVGDIVSLLDNDGISIYYAQIRGLLQDQYNEKSAVISWLLPTQGSSQNKFDPSTYILGPEEDLPRKLEYMEFVCHAPSDYYKCSREPYPCLSKGPELSYIWSSLRPCIRIVPSKDEIFGTKTSQKKTEKLKVDKKDKHMDKDKSHD</sequence>
<feature type="region of interest" description="Disordered" evidence="8">
    <location>
        <begin position="265"/>
        <end position="290"/>
    </location>
</feature>
<name>A0A812CT13_ACAPH</name>
<comment type="subcellular location">
    <subcellularLocation>
        <location evidence="1">Nucleus</location>
    </subcellularLocation>
</comment>
<dbReference type="GO" id="GO:0005634">
    <property type="term" value="C:nucleus"/>
    <property type="evidence" value="ECO:0007669"/>
    <property type="project" value="UniProtKB-SubCell"/>
</dbReference>
<evidence type="ECO:0000259" key="9">
    <source>
        <dbReference type="PROSITE" id="PS50114"/>
    </source>
</evidence>
<dbReference type="PANTHER" id="PTHR13340:SF2">
    <property type="entry name" value="GATA ZINC FINGER DOMAIN-CONTAINING PROTEIN 1"/>
    <property type="match status" value="1"/>
</dbReference>
<feature type="compositionally biased region" description="Polar residues" evidence="8">
    <location>
        <begin position="96"/>
        <end position="105"/>
    </location>
</feature>
<keyword evidence="5" id="KW-0862">Zinc</keyword>
<dbReference type="OrthoDB" id="9994231at2759"/>
<dbReference type="InterPro" id="IPR000679">
    <property type="entry name" value="Znf_GATA"/>
</dbReference>
<dbReference type="PROSITE" id="PS00344">
    <property type="entry name" value="GATA_ZN_FINGER_1"/>
    <property type="match status" value="1"/>
</dbReference>
<proteinExistence type="predicted"/>
<evidence type="ECO:0000256" key="8">
    <source>
        <dbReference type="SAM" id="MobiDB-lite"/>
    </source>
</evidence>
<dbReference type="Proteomes" id="UP000597762">
    <property type="component" value="Unassembled WGS sequence"/>
</dbReference>
<dbReference type="SUPFAM" id="SSF57716">
    <property type="entry name" value="Glucocorticoid receptor-like (DNA-binding domain)"/>
    <property type="match status" value="1"/>
</dbReference>
<dbReference type="PANTHER" id="PTHR13340">
    <property type="entry name" value="GATA ZINC FINGER DOMAIN-CONTAINING"/>
    <property type="match status" value="1"/>
</dbReference>
<evidence type="ECO:0000256" key="4">
    <source>
        <dbReference type="ARBA" id="ARBA00022771"/>
    </source>
</evidence>
<keyword evidence="6" id="KW-0539">Nucleus</keyword>
<evidence type="ECO:0000256" key="6">
    <source>
        <dbReference type="ARBA" id="ARBA00023242"/>
    </source>
</evidence>
<keyword evidence="11" id="KW-1185">Reference proteome</keyword>
<keyword evidence="3" id="KW-0479">Metal-binding</keyword>
<evidence type="ECO:0000256" key="5">
    <source>
        <dbReference type="ARBA" id="ARBA00022833"/>
    </source>
</evidence>
<dbReference type="GO" id="GO:0043565">
    <property type="term" value="F:sequence-specific DNA binding"/>
    <property type="evidence" value="ECO:0007669"/>
    <property type="project" value="InterPro"/>
</dbReference>
<feature type="compositionally biased region" description="Low complexity" evidence="8">
    <location>
        <begin position="67"/>
        <end position="82"/>
    </location>
</feature>
<comment type="caution">
    <text evidence="10">The sequence shown here is derived from an EMBL/GenBank/DDBJ whole genome shotgun (WGS) entry which is preliminary data.</text>
</comment>
<dbReference type="InterPro" id="IPR039050">
    <property type="entry name" value="GATAD1"/>
</dbReference>
<gene>
    <name evidence="10" type="ORF">SPHA_41580</name>
</gene>
<evidence type="ECO:0000256" key="3">
    <source>
        <dbReference type="ARBA" id="ARBA00022723"/>
    </source>
</evidence>
<dbReference type="GO" id="GO:0008270">
    <property type="term" value="F:zinc ion binding"/>
    <property type="evidence" value="ECO:0007669"/>
    <property type="project" value="UniProtKB-KW"/>
</dbReference>
<protein>
    <recommendedName>
        <fullName evidence="2">GATA zinc finger domain-containing protein 1</fullName>
    </recommendedName>
</protein>